<gene>
    <name evidence="3" type="ORF">H6G24_15485</name>
</gene>
<dbReference type="EMBL" id="JACJQH010000022">
    <property type="protein sequence ID" value="MBD2196882.1"/>
    <property type="molecule type" value="Genomic_DNA"/>
</dbReference>
<feature type="compositionally biased region" description="Low complexity" evidence="1">
    <location>
        <begin position="172"/>
        <end position="197"/>
    </location>
</feature>
<keyword evidence="4" id="KW-1185">Reference proteome</keyword>
<dbReference type="Proteomes" id="UP000658514">
    <property type="component" value="Unassembled WGS sequence"/>
</dbReference>
<comment type="caution">
    <text evidence="3">The sequence shown here is derived from an EMBL/GenBank/DDBJ whole genome shotgun (WGS) entry which is preliminary data.</text>
</comment>
<keyword evidence="2" id="KW-1133">Transmembrane helix</keyword>
<keyword evidence="2" id="KW-0812">Transmembrane</keyword>
<evidence type="ECO:0000256" key="1">
    <source>
        <dbReference type="SAM" id="MobiDB-lite"/>
    </source>
</evidence>
<dbReference type="RefSeq" id="WP_190542899.1">
    <property type="nucleotide sequence ID" value="NZ_CAWPNO010000054.1"/>
</dbReference>
<evidence type="ECO:0000313" key="3">
    <source>
        <dbReference type="EMBL" id="MBD2196882.1"/>
    </source>
</evidence>
<proteinExistence type="predicted"/>
<feature type="compositionally biased region" description="Low complexity" evidence="1">
    <location>
        <begin position="31"/>
        <end position="49"/>
    </location>
</feature>
<organism evidence="3 4">
    <name type="scientific">Calothrix parietina FACHB-288</name>
    <dbReference type="NCBI Taxonomy" id="2692896"/>
    <lineage>
        <taxon>Bacteria</taxon>
        <taxon>Bacillati</taxon>
        <taxon>Cyanobacteriota</taxon>
        <taxon>Cyanophyceae</taxon>
        <taxon>Nostocales</taxon>
        <taxon>Calotrichaceae</taxon>
        <taxon>Calothrix</taxon>
    </lineage>
</organism>
<feature type="region of interest" description="Disordered" evidence="1">
    <location>
        <begin position="1"/>
        <end position="55"/>
    </location>
</feature>
<accession>A0ABR8AEC1</accession>
<feature type="region of interest" description="Disordered" evidence="1">
    <location>
        <begin position="142"/>
        <end position="236"/>
    </location>
</feature>
<feature type="compositionally biased region" description="Basic and acidic residues" evidence="1">
    <location>
        <begin position="1"/>
        <end position="11"/>
    </location>
</feature>
<reference evidence="3 4" key="1">
    <citation type="journal article" date="2020" name="ISME J.">
        <title>Comparative genomics reveals insights into cyanobacterial evolution and habitat adaptation.</title>
        <authorList>
            <person name="Chen M.Y."/>
            <person name="Teng W.K."/>
            <person name="Zhao L."/>
            <person name="Hu C.X."/>
            <person name="Zhou Y.K."/>
            <person name="Han B.P."/>
            <person name="Song L.R."/>
            <person name="Shu W.S."/>
        </authorList>
    </citation>
    <scope>NUCLEOTIDE SEQUENCE [LARGE SCALE GENOMIC DNA]</scope>
    <source>
        <strain evidence="3 4">FACHB-288</strain>
    </source>
</reference>
<sequence>MNNPGDRENYRSESQQEYYTDANGETRTRVQRTTETVNNTPNVNTYGTGYVNGRDSERRYQQANLAERDSSNTANGLLLGVILTSLVTLGVGAFWYFNQRNNTANDNVTPVLVPVPSNASPSPAASQSPPTRTTIIERTREVPVIVPQQQSPVKAAPTTQPNINITVPPQRPTTQTAPTTSPNTPTQPSSTSKSPSSDNQNDTLTNSQSSGANQSNTNPSNSDTNSETSKPGDSQQ</sequence>
<feature type="compositionally biased region" description="Polar residues" evidence="1">
    <location>
        <begin position="198"/>
        <end position="212"/>
    </location>
</feature>
<feature type="compositionally biased region" description="Low complexity" evidence="1">
    <location>
        <begin position="142"/>
        <end position="153"/>
    </location>
</feature>
<protein>
    <recommendedName>
        <fullName evidence="5">Serine/threonine protein kinase</fullName>
    </recommendedName>
</protein>
<name>A0ABR8AEC1_9CYAN</name>
<evidence type="ECO:0000313" key="4">
    <source>
        <dbReference type="Proteomes" id="UP000658514"/>
    </source>
</evidence>
<evidence type="ECO:0000256" key="2">
    <source>
        <dbReference type="SAM" id="Phobius"/>
    </source>
</evidence>
<feature type="compositionally biased region" description="Polar residues" evidence="1">
    <location>
        <begin position="157"/>
        <end position="167"/>
    </location>
</feature>
<feature type="transmembrane region" description="Helical" evidence="2">
    <location>
        <begin position="77"/>
        <end position="97"/>
    </location>
</feature>
<feature type="compositionally biased region" description="Low complexity" evidence="1">
    <location>
        <begin position="213"/>
        <end position="229"/>
    </location>
</feature>
<evidence type="ECO:0008006" key="5">
    <source>
        <dbReference type="Google" id="ProtNLM"/>
    </source>
</evidence>
<keyword evidence="2" id="KW-0472">Membrane</keyword>